<dbReference type="Gene3D" id="1.20.5.110">
    <property type="match status" value="1"/>
</dbReference>
<comment type="function">
    <text evidence="2">Mediates coordination of peptidoglycan synthesis and outer membrane constriction during cell division.</text>
</comment>
<feature type="chain" id="PRO_5044898551" description="Cell division coordinator CpoB" evidence="2">
    <location>
        <begin position="25"/>
        <end position="251"/>
    </location>
</feature>
<evidence type="ECO:0000259" key="3">
    <source>
        <dbReference type="Pfam" id="PF13525"/>
    </source>
</evidence>
<name>A0ABW2RCA5_9BURK</name>
<keyword evidence="2" id="KW-0175">Coiled coil</keyword>
<sequence precursor="true">MPSRAALACIATCAALSWPMQAHALFSDDEARKAVIDVRQRLDAAQATINELKQNESTSRRSLLELSNLIEQLRSEIAQVRGQNEQLARQVADLQRMQKDAQQGMEQRLREMEPATVSLDGREFQALPAEKREYEVALEALRASDFPRAEAAFEGFLRKYPDSGFSPSVLYWLGNAQYANGKYRDAIGSHRRLVNGYPTHPRTPEAMLAVANSQIELKDIKSARRTLEDLVKAHPKTEAAAVARDRLARLR</sequence>
<keyword evidence="1 2" id="KW-0732">Signal</keyword>
<comment type="similarity">
    <text evidence="2">Belongs to the CpoB family.</text>
</comment>
<dbReference type="InterPro" id="IPR034706">
    <property type="entry name" value="CpoB"/>
</dbReference>
<evidence type="ECO:0000256" key="2">
    <source>
        <dbReference type="HAMAP-Rule" id="MF_02066"/>
    </source>
</evidence>
<keyword evidence="5" id="KW-1185">Reference proteome</keyword>
<feature type="domain" description="Outer membrane lipoprotein BamD-like" evidence="3">
    <location>
        <begin position="131"/>
        <end position="251"/>
    </location>
</feature>
<dbReference type="HAMAP" id="MF_02066">
    <property type="entry name" value="CpoB"/>
    <property type="match status" value="1"/>
</dbReference>
<keyword evidence="2" id="KW-0131">Cell cycle</keyword>
<organism evidence="4 5">
    <name type="scientific">Hydrogenophaga bisanensis</name>
    <dbReference type="NCBI Taxonomy" id="439611"/>
    <lineage>
        <taxon>Bacteria</taxon>
        <taxon>Pseudomonadati</taxon>
        <taxon>Pseudomonadota</taxon>
        <taxon>Betaproteobacteria</taxon>
        <taxon>Burkholderiales</taxon>
        <taxon>Comamonadaceae</taxon>
        <taxon>Hydrogenophaga</taxon>
    </lineage>
</organism>
<dbReference type="InterPro" id="IPR039565">
    <property type="entry name" value="BamD-like"/>
</dbReference>
<dbReference type="Gene3D" id="1.25.40.10">
    <property type="entry name" value="Tetratricopeptide repeat domain"/>
    <property type="match status" value="1"/>
</dbReference>
<feature type="coiled-coil region" evidence="2">
    <location>
        <begin position="35"/>
        <end position="104"/>
    </location>
</feature>
<dbReference type="InterPro" id="IPR011990">
    <property type="entry name" value="TPR-like_helical_dom_sf"/>
</dbReference>
<proteinExistence type="inferred from homology"/>
<dbReference type="EMBL" id="JBHTBX010000010">
    <property type="protein sequence ID" value="MFC7435732.1"/>
    <property type="molecule type" value="Genomic_DNA"/>
</dbReference>
<keyword evidence="2" id="KW-0574">Periplasm</keyword>
<dbReference type="NCBIfam" id="TIGR02795">
    <property type="entry name" value="tol_pal_ybgF"/>
    <property type="match status" value="1"/>
</dbReference>
<dbReference type="SUPFAM" id="SSF48452">
    <property type="entry name" value="TPR-like"/>
    <property type="match status" value="1"/>
</dbReference>
<feature type="signal peptide" evidence="2">
    <location>
        <begin position="1"/>
        <end position="24"/>
    </location>
</feature>
<evidence type="ECO:0000256" key="1">
    <source>
        <dbReference type="ARBA" id="ARBA00022729"/>
    </source>
</evidence>
<dbReference type="InterPro" id="IPR014162">
    <property type="entry name" value="CpoB_C"/>
</dbReference>
<evidence type="ECO:0000313" key="4">
    <source>
        <dbReference type="EMBL" id="MFC7435732.1"/>
    </source>
</evidence>
<comment type="subcellular location">
    <subcellularLocation>
        <location evidence="2">Periplasm</location>
    </subcellularLocation>
</comment>
<dbReference type="Proteomes" id="UP001596495">
    <property type="component" value="Unassembled WGS sequence"/>
</dbReference>
<keyword evidence="2" id="KW-0132">Cell division</keyword>
<dbReference type="RefSeq" id="WP_374639842.1">
    <property type="nucleotide sequence ID" value="NZ_JBHTBX010000010.1"/>
</dbReference>
<comment type="caution">
    <text evidence="4">The sequence shown here is derived from an EMBL/GenBank/DDBJ whole genome shotgun (WGS) entry which is preliminary data.</text>
</comment>
<reference evidence="5" key="1">
    <citation type="journal article" date="2019" name="Int. J. Syst. Evol. Microbiol.">
        <title>The Global Catalogue of Microorganisms (GCM) 10K type strain sequencing project: providing services to taxonomists for standard genome sequencing and annotation.</title>
        <authorList>
            <consortium name="The Broad Institute Genomics Platform"/>
            <consortium name="The Broad Institute Genome Sequencing Center for Infectious Disease"/>
            <person name="Wu L."/>
            <person name="Ma J."/>
        </authorList>
    </citation>
    <scope>NUCLEOTIDE SEQUENCE [LARGE SCALE GENOMIC DNA]</scope>
    <source>
        <strain evidence="5">CCUG 54518</strain>
    </source>
</reference>
<gene>
    <name evidence="4" type="primary">ybgF</name>
    <name evidence="2" type="synonym">cpoB</name>
    <name evidence="4" type="ORF">ACFQNJ_14545</name>
</gene>
<protein>
    <recommendedName>
        <fullName evidence="2">Cell division coordinator CpoB</fullName>
    </recommendedName>
</protein>
<evidence type="ECO:0000313" key="5">
    <source>
        <dbReference type="Proteomes" id="UP001596495"/>
    </source>
</evidence>
<accession>A0ABW2RCA5</accession>
<dbReference type="Pfam" id="PF13525">
    <property type="entry name" value="YfiO"/>
    <property type="match status" value="1"/>
</dbReference>